<reference evidence="1 2" key="1">
    <citation type="journal article" date="2022" name="bioRxiv">
        <title>Genomics of Preaxostyla Flagellates Illuminates Evolutionary Transitions and the Path Towards Mitochondrial Loss.</title>
        <authorList>
            <person name="Novak L.V.F."/>
            <person name="Treitli S.C."/>
            <person name="Pyrih J."/>
            <person name="Halakuc P."/>
            <person name="Pipaliya S.V."/>
            <person name="Vacek V."/>
            <person name="Brzon O."/>
            <person name="Soukal P."/>
            <person name="Eme L."/>
            <person name="Dacks J.B."/>
            <person name="Karnkowska A."/>
            <person name="Elias M."/>
            <person name="Hampl V."/>
        </authorList>
    </citation>
    <scope>NUCLEOTIDE SEQUENCE [LARGE SCALE GENOMIC DNA]</scope>
    <source>
        <strain evidence="1">NAU3</strain>
        <tissue evidence="1">Gut</tissue>
    </source>
</reference>
<dbReference type="InterPro" id="IPR013922">
    <property type="entry name" value="Cyclin_PHO80-like"/>
</dbReference>
<sequence>MATRISKPSLSLSKSRLIALTTETLLTPPCLTTMLQPHRNRQKRCNSFDSLDIFSNFHSDTKKRSDLPESTPEFTESSVHPQVFTNDVMTNEQISTFVSGIYMLLVEHLPVLNLSEEVKPEFVYRLTHMLRFVRDRTDFQVSEAIIALFLIYNFVQAEQFDTVNAGHPCLTEQNIGTFFLCNLMITIKMTRDVPYNNSWWSYTFNVPLKVLNESEIMFLQKVKYNVVLQPSDYDLVIPYFDIC</sequence>
<protein>
    <recommendedName>
        <fullName evidence="3">Cyclin N-terminal domain-containing protein</fullName>
    </recommendedName>
</protein>
<dbReference type="Pfam" id="PF08613">
    <property type="entry name" value="Cyclin"/>
    <property type="match status" value="1"/>
</dbReference>
<keyword evidence="2" id="KW-1185">Reference proteome</keyword>
<dbReference type="Gene3D" id="1.10.472.10">
    <property type="entry name" value="Cyclin-like"/>
    <property type="match status" value="1"/>
</dbReference>
<organism evidence="1 2">
    <name type="scientific">Blattamonas nauphoetae</name>
    <dbReference type="NCBI Taxonomy" id="2049346"/>
    <lineage>
        <taxon>Eukaryota</taxon>
        <taxon>Metamonada</taxon>
        <taxon>Preaxostyla</taxon>
        <taxon>Oxymonadida</taxon>
        <taxon>Blattamonas</taxon>
    </lineage>
</organism>
<gene>
    <name evidence="1" type="ORF">BLNAU_19096</name>
</gene>
<name>A0ABQ9X2N6_9EUKA</name>
<comment type="caution">
    <text evidence="1">The sequence shown here is derived from an EMBL/GenBank/DDBJ whole genome shotgun (WGS) entry which is preliminary data.</text>
</comment>
<dbReference type="EMBL" id="JARBJD010000242">
    <property type="protein sequence ID" value="KAK2945952.1"/>
    <property type="molecule type" value="Genomic_DNA"/>
</dbReference>
<evidence type="ECO:0000313" key="1">
    <source>
        <dbReference type="EMBL" id="KAK2945952.1"/>
    </source>
</evidence>
<evidence type="ECO:0008006" key="3">
    <source>
        <dbReference type="Google" id="ProtNLM"/>
    </source>
</evidence>
<evidence type="ECO:0000313" key="2">
    <source>
        <dbReference type="Proteomes" id="UP001281761"/>
    </source>
</evidence>
<accession>A0ABQ9X2N6</accession>
<proteinExistence type="predicted"/>
<dbReference type="Proteomes" id="UP001281761">
    <property type="component" value="Unassembled WGS sequence"/>
</dbReference>